<comment type="caution">
    <text evidence="1">The sequence shown here is derived from an EMBL/GenBank/DDBJ whole genome shotgun (WGS) entry which is preliminary data.</text>
</comment>
<accession>A0A6L2LTQ0</accession>
<organism evidence="1">
    <name type="scientific">Tanacetum cinerariifolium</name>
    <name type="common">Dalmatian daisy</name>
    <name type="synonym">Chrysanthemum cinerariifolium</name>
    <dbReference type="NCBI Taxonomy" id="118510"/>
    <lineage>
        <taxon>Eukaryota</taxon>
        <taxon>Viridiplantae</taxon>
        <taxon>Streptophyta</taxon>
        <taxon>Embryophyta</taxon>
        <taxon>Tracheophyta</taxon>
        <taxon>Spermatophyta</taxon>
        <taxon>Magnoliopsida</taxon>
        <taxon>eudicotyledons</taxon>
        <taxon>Gunneridae</taxon>
        <taxon>Pentapetalae</taxon>
        <taxon>asterids</taxon>
        <taxon>campanulids</taxon>
        <taxon>Asterales</taxon>
        <taxon>Asteraceae</taxon>
        <taxon>Asteroideae</taxon>
        <taxon>Anthemideae</taxon>
        <taxon>Anthemidinae</taxon>
        <taxon>Tanacetum</taxon>
    </lineage>
</organism>
<protein>
    <submittedName>
        <fullName evidence="1">MAK10-like protein</fullName>
    </submittedName>
</protein>
<dbReference type="AlphaFoldDB" id="A0A6L2LTQ0"/>
<dbReference type="EMBL" id="BKCJ010005150">
    <property type="protein sequence ID" value="GEU65166.1"/>
    <property type="molecule type" value="Genomic_DNA"/>
</dbReference>
<gene>
    <name evidence="1" type="ORF">Tci_037144</name>
</gene>
<name>A0A6L2LTQ0_TANCI</name>
<reference evidence="1" key="1">
    <citation type="journal article" date="2019" name="Sci. Rep.">
        <title>Draft genome of Tanacetum cinerariifolium, the natural source of mosquito coil.</title>
        <authorList>
            <person name="Yamashiro T."/>
            <person name="Shiraishi A."/>
            <person name="Satake H."/>
            <person name="Nakayama K."/>
        </authorList>
    </citation>
    <scope>NUCLEOTIDE SEQUENCE</scope>
</reference>
<proteinExistence type="predicted"/>
<evidence type="ECO:0000313" key="1">
    <source>
        <dbReference type="EMBL" id="GEU65166.1"/>
    </source>
</evidence>
<sequence length="305" mass="35197">MFQQQYGESLYEAWTCFKDLLQKVPHHDINLWLQVQILYNHVNQATRNAINHSAGGKLRDKSFEESWELIKELTLYDNESWNDPKDFAKLVKEISLPQDVLSTSDRRLVKLEKQVQRLMEAHLAPKPSVKVNEIVSSNEICGGPYDTQYYLKNLEQDFADYVSSRTDEAGGAAKLRRMGQEKVHNGCDIDTSRDRNHESVEDVERIKQFFNVPDETDEVIQPLIPQPIHITLPIDDYVAPDTKSILNELLEDKILNVTLVDKEADFNHTKDIEELEKFLANEPQSHVTDIHVHSVIAKPEPFIHT</sequence>